<evidence type="ECO:0000313" key="2">
    <source>
        <dbReference type="EMBL" id="KAF6734469.1"/>
    </source>
</evidence>
<dbReference type="EMBL" id="WKFB01000134">
    <property type="protein sequence ID" value="KAF6734469.1"/>
    <property type="molecule type" value="Genomic_DNA"/>
</dbReference>
<reference evidence="2" key="1">
    <citation type="journal article" name="BMC Genomics">
        <title>Long-read sequencing and de novo genome assembly of marine medaka (Oryzias melastigma).</title>
        <authorList>
            <person name="Liang P."/>
            <person name="Saqib H.S.A."/>
            <person name="Ni X."/>
            <person name="Shen Y."/>
        </authorList>
    </citation>
    <scope>NUCLEOTIDE SEQUENCE</scope>
    <source>
        <strain evidence="2">Bigg-433</strain>
    </source>
</reference>
<protein>
    <submittedName>
        <fullName evidence="2">Bcl-2-like protein 11</fullName>
    </submittedName>
</protein>
<evidence type="ECO:0000313" key="3">
    <source>
        <dbReference type="Proteomes" id="UP000646548"/>
    </source>
</evidence>
<feature type="compositionally biased region" description="Polar residues" evidence="1">
    <location>
        <begin position="97"/>
        <end position="109"/>
    </location>
</feature>
<feature type="compositionally biased region" description="Polar residues" evidence="1">
    <location>
        <begin position="1"/>
        <end position="14"/>
    </location>
</feature>
<sequence length="228" mass="24484">MHNSSRTPNPSDGSTDVKAAEGSSGGGPPASVRGARLPAQRSSDGGEHSCAHATSRRDPDSNNPDLSIRGPRRMSSGYFSNDSLPSSPFLSKPETANKATQTPSPSGQVMSHALQCLSGPGRGPAMLPTHGSFPNPSRRQQGNAARDMQEEQAEAFGQQLRLIGDEYNRLLMRRRAAARQREDVLPLNLLRHINQEPVTVLCVSLVLLVIGRIMYLQGSSNGQNHSQV</sequence>
<gene>
    <name evidence="2" type="ORF">FQA47_014082</name>
</gene>
<proteinExistence type="predicted"/>
<dbReference type="AlphaFoldDB" id="A0A834KWX0"/>
<evidence type="ECO:0000256" key="1">
    <source>
        <dbReference type="SAM" id="MobiDB-lite"/>
    </source>
</evidence>
<name>A0A834KWX0_ORYME</name>
<feature type="region of interest" description="Disordered" evidence="1">
    <location>
        <begin position="1"/>
        <end position="111"/>
    </location>
</feature>
<feature type="compositionally biased region" description="Basic and acidic residues" evidence="1">
    <location>
        <begin position="44"/>
        <end position="60"/>
    </location>
</feature>
<feature type="compositionally biased region" description="Polar residues" evidence="1">
    <location>
        <begin position="77"/>
        <end position="89"/>
    </location>
</feature>
<dbReference type="Proteomes" id="UP000646548">
    <property type="component" value="Unassembled WGS sequence"/>
</dbReference>
<comment type="caution">
    <text evidence="2">The sequence shown here is derived from an EMBL/GenBank/DDBJ whole genome shotgun (WGS) entry which is preliminary data.</text>
</comment>
<organism evidence="2 3">
    <name type="scientific">Oryzias melastigma</name>
    <name type="common">Marine medaka</name>
    <dbReference type="NCBI Taxonomy" id="30732"/>
    <lineage>
        <taxon>Eukaryota</taxon>
        <taxon>Metazoa</taxon>
        <taxon>Chordata</taxon>
        <taxon>Craniata</taxon>
        <taxon>Vertebrata</taxon>
        <taxon>Euteleostomi</taxon>
        <taxon>Actinopterygii</taxon>
        <taxon>Neopterygii</taxon>
        <taxon>Teleostei</taxon>
        <taxon>Neoteleostei</taxon>
        <taxon>Acanthomorphata</taxon>
        <taxon>Ovalentaria</taxon>
        <taxon>Atherinomorphae</taxon>
        <taxon>Beloniformes</taxon>
        <taxon>Adrianichthyidae</taxon>
        <taxon>Oryziinae</taxon>
        <taxon>Oryzias</taxon>
    </lineage>
</organism>
<accession>A0A834KWX0</accession>